<dbReference type="Proteomes" id="UP000289664">
    <property type="component" value="Chromosome"/>
</dbReference>
<dbReference type="Gene3D" id="3.30.2130.10">
    <property type="entry name" value="VC0802-like"/>
    <property type="match status" value="1"/>
</dbReference>
<accession>B0NK44</accession>
<dbReference type="SUPFAM" id="SSF55021">
    <property type="entry name" value="ACT-like"/>
    <property type="match status" value="1"/>
</dbReference>
<dbReference type="EMBL" id="CP036170">
    <property type="protein sequence ID" value="QBF74240.1"/>
    <property type="molecule type" value="Genomic_DNA"/>
</dbReference>
<sequence>MHLKKLEQDFSVCKVEDLSKVNLDSEFCFIGKTDEERSVVCVTTDIPCNVVEREDGWKAFRIEGTNTDYILTKSDNYDRAIEVLEQAGYQFI</sequence>
<dbReference type="GeneID" id="62695853"/>
<dbReference type="OrthoDB" id="5615858at2"/>
<dbReference type="KEGG" id="csci:HDCHBGLK_01637"/>
<evidence type="ECO:0000313" key="2">
    <source>
        <dbReference type="Proteomes" id="UP000289664"/>
    </source>
</evidence>
<gene>
    <name evidence="1" type="ORF">HDCHBGLK_01637</name>
</gene>
<dbReference type="HOGENOM" id="CLU_130568_2_1_9"/>
<proteinExistence type="predicted"/>
<reference evidence="1 2" key="1">
    <citation type="journal article" date="2019" name="Appl. Environ. Microbiol.">
        <title>Clostridium scindens ATCC 35704: integration of nutritional requirements, the complete genome sequence, and global transcriptional responses to bile acids.</title>
        <authorList>
            <person name="Devendran S."/>
            <person name="Shrestha R."/>
            <person name="Alves J.M.P."/>
            <person name="Wolf P.G."/>
            <person name="Ly L."/>
            <person name="Hernandez A.G."/>
            <person name="Mendez-Garcia C."/>
            <person name="Inboden A."/>
            <person name="Wiley J."/>
            <person name="Paul O."/>
            <person name="Allen A."/>
            <person name="Springer E."/>
            <person name="Wright C.L."/>
            <person name="Fields C.J."/>
            <person name="Daniel S.L."/>
            <person name="Ridlon J.M."/>
        </authorList>
    </citation>
    <scope>NUCLEOTIDE SEQUENCE [LARGE SCALE GENOMIC DNA]</scope>
    <source>
        <strain evidence="1 2">ATCC 35704</strain>
    </source>
</reference>
<dbReference type="InterPro" id="IPR045865">
    <property type="entry name" value="ACT-like_dom_sf"/>
</dbReference>
<dbReference type="AlphaFoldDB" id="B0NK44"/>
<dbReference type="RefSeq" id="WP_004608532.1">
    <property type="nucleotide sequence ID" value="NZ_CP036170.1"/>
</dbReference>
<dbReference type="STRING" id="411468.CLOSCI_03885"/>
<protein>
    <submittedName>
        <fullName evidence="1">Uncharacterized protein</fullName>
    </submittedName>
</protein>
<evidence type="ECO:0000313" key="1">
    <source>
        <dbReference type="EMBL" id="QBF74240.1"/>
    </source>
</evidence>
<name>B0NK44_CLOS5</name>
<keyword evidence="2" id="KW-1185">Reference proteome</keyword>
<dbReference type="eggNOG" id="COG3603">
    <property type="taxonomic scope" value="Bacteria"/>
</dbReference>
<organism evidence="1 2">
    <name type="scientific">Clostridium scindens (strain ATCC 35704 / DSM 5676 / VPI 13733 / 19)</name>
    <dbReference type="NCBI Taxonomy" id="411468"/>
    <lineage>
        <taxon>Bacteria</taxon>
        <taxon>Bacillati</taxon>
        <taxon>Bacillota</taxon>
        <taxon>Clostridia</taxon>
        <taxon>Lachnospirales</taxon>
        <taxon>Lachnospiraceae</taxon>
    </lineage>
</organism>